<evidence type="ECO:0000256" key="6">
    <source>
        <dbReference type="ARBA" id="ARBA00023277"/>
    </source>
</evidence>
<evidence type="ECO:0000256" key="2">
    <source>
        <dbReference type="ARBA" id="ARBA00004922"/>
    </source>
</evidence>
<dbReference type="GO" id="GO:0006004">
    <property type="term" value="P:fucose metabolic process"/>
    <property type="evidence" value="ECO:0007669"/>
    <property type="project" value="UniProtKB-KW"/>
</dbReference>
<feature type="region of interest" description="Disordered" evidence="9">
    <location>
        <begin position="1"/>
        <end position="29"/>
    </location>
</feature>
<sequence length="352" mass="39841">MEAVSESSSPLTTHAPPIKHSSPPIPPPTSLVAPMPLVRGWLFDRTSGHNPAHCNVQPNLTDIDPYKGCPLPGLNNLLFTQVNRWYCALRDNRALHLRDRSCNKGSSEPFRFSTIMQVNYPRLHEDFPGRPTSAICWSDISKQDVAPSCEWGDIPKSYGTDLWWSARRLIDFHSVYYTTARQFVNLVFNNEPYLAVHLRRGDYWQHCVVIKRKGIPPWVSFKNTNKLFDFEKGCYPTLELVEATIIKVAAENNIRHVFIATNTPDEFAGMAQRVALANNTRIQVAIPKSFFDSVDGGRRRMRKLDTLIVEMAVLALGDAFLLNRYSSLSGMAYEMAVLHNKATPTSSNVMCW</sequence>
<keyword evidence="3 10" id="KW-0808">Transferase</keyword>
<dbReference type="Gene3D" id="3.40.50.11350">
    <property type="match status" value="1"/>
</dbReference>
<accession>A0A0S4JQ91</accession>
<evidence type="ECO:0000256" key="5">
    <source>
        <dbReference type="ARBA" id="ARBA00023253"/>
    </source>
</evidence>
<dbReference type="VEuPathDB" id="TriTrypDB:BSAL_38790"/>
<dbReference type="AlphaFoldDB" id="A0A0S4JQ91"/>
<evidence type="ECO:0000256" key="4">
    <source>
        <dbReference type="ARBA" id="ARBA00022824"/>
    </source>
</evidence>
<evidence type="ECO:0000256" key="7">
    <source>
        <dbReference type="ARBA" id="ARBA00025803"/>
    </source>
</evidence>
<comment type="subcellular location">
    <subcellularLocation>
        <location evidence="1">Endoplasmic reticulum</location>
    </subcellularLocation>
</comment>
<keyword evidence="6" id="KW-0119">Carbohydrate metabolism</keyword>
<evidence type="ECO:0000313" key="11">
    <source>
        <dbReference type="Proteomes" id="UP000051952"/>
    </source>
</evidence>
<dbReference type="EMBL" id="CYKH01002074">
    <property type="protein sequence ID" value="CUG92673.1"/>
    <property type="molecule type" value="Genomic_DNA"/>
</dbReference>
<evidence type="ECO:0000256" key="9">
    <source>
        <dbReference type="SAM" id="MobiDB-lite"/>
    </source>
</evidence>
<keyword evidence="11" id="KW-1185">Reference proteome</keyword>
<comment type="pathway">
    <text evidence="2">Protein modification; protein glycosylation.</text>
</comment>
<gene>
    <name evidence="10" type="ORF">BSAL_38790</name>
</gene>
<dbReference type="PANTHER" id="PTHR13398:SF0">
    <property type="entry name" value="GDP-FUCOSE PROTEIN O-FUCOSYLTRANSFERASE 2"/>
    <property type="match status" value="1"/>
</dbReference>
<keyword evidence="4" id="KW-0256">Endoplasmic reticulum</keyword>
<dbReference type="CDD" id="cd11296">
    <property type="entry name" value="O-FucT_like"/>
    <property type="match status" value="1"/>
</dbReference>
<keyword evidence="5" id="KW-0294">Fucose metabolism</keyword>
<feature type="compositionally biased region" description="Polar residues" evidence="9">
    <location>
        <begin position="1"/>
        <end position="12"/>
    </location>
</feature>
<dbReference type="InterPro" id="IPR019378">
    <property type="entry name" value="GDP-Fuc_O-FucTrfase"/>
</dbReference>
<reference evidence="11" key="1">
    <citation type="submission" date="2015-09" db="EMBL/GenBank/DDBJ databases">
        <authorList>
            <consortium name="Pathogen Informatics"/>
        </authorList>
    </citation>
    <scope>NUCLEOTIDE SEQUENCE [LARGE SCALE GENOMIC DNA]</scope>
    <source>
        <strain evidence="11">Lake Konstanz</strain>
    </source>
</reference>
<dbReference type="Pfam" id="PF10250">
    <property type="entry name" value="O-FucT"/>
    <property type="match status" value="1"/>
</dbReference>
<organism evidence="10 11">
    <name type="scientific">Bodo saltans</name>
    <name type="common">Flagellated protozoan</name>
    <dbReference type="NCBI Taxonomy" id="75058"/>
    <lineage>
        <taxon>Eukaryota</taxon>
        <taxon>Discoba</taxon>
        <taxon>Euglenozoa</taxon>
        <taxon>Kinetoplastea</taxon>
        <taxon>Metakinetoplastina</taxon>
        <taxon>Eubodonida</taxon>
        <taxon>Bodonidae</taxon>
        <taxon>Bodo</taxon>
    </lineage>
</organism>
<protein>
    <recommendedName>
        <fullName evidence="8">GDP-fucose protein O-fucosyltransferase 2</fullName>
    </recommendedName>
</protein>
<evidence type="ECO:0000256" key="3">
    <source>
        <dbReference type="ARBA" id="ARBA00022679"/>
    </source>
</evidence>
<dbReference type="InterPro" id="IPR045130">
    <property type="entry name" value="OFUT2-like"/>
</dbReference>
<name>A0A0S4JQ91_BODSA</name>
<dbReference type="OrthoDB" id="2559662at2759"/>
<evidence type="ECO:0000256" key="8">
    <source>
        <dbReference type="ARBA" id="ARBA00026232"/>
    </source>
</evidence>
<dbReference type="Proteomes" id="UP000051952">
    <property type="component" value="Unassembled WGS sequence"/>
</dbReference>
<dbReference type="GO" id="GO:0005783">
    <property type="term" value="C:endoplasmic reticulum"/>
    <property type="evidence" value="ECO:0007669"/>
    <property type="project" value="UniProtKB-SubCell"/>
</dbReference>
<dbReference type="PANTHER" id="PTHR13398">
    <property type="entry name" value="GDP-FUCOSE PROTEIN O-FUCOSYLTRANSFERASE 2"/>
    <property type="match status" value="1"/>
</dbReference>
<evidence type="ECO:0000313" key="10">
    <source>
        <dbReference type="EMBL" id="CUG92673.1"/>
    </source>
</evidence>
<evidence type="ECO:0000256" key="1">
    <source>
        <dbReference type="ARBA" id="ARBA00004240"/>
    </source>
</evidence>
<proteinExistence type="inferred from homology"/>
<comment type="similarity">
    <text evidence="7">Belongs to the glycosyltransferase 68 family.</text>
</comment>
<dbReference type="GO" id="GO:0046922">
    <property type="term" value="F:peptide-O-fucosyltransferase activity"/>
    <property type="evidence" value="ECO:0007669"/>
    <property type="project" value="InterPro"/>
</dbReference>
<keyword evidence="10" id="KW-0328">Glycosyltransferase</keyword>